<organism evidence="1 2">
    <name type="scientific">Tetrapyrgos nigripes</name>
    <dbReference type="NCBI Taxonomy" id="182062"/>
    <lineage>
        <taxon>Eukaryota</taxon>
        <taxon>Fungi</taxon>
        <taxon>Dikarya</taxon>
        <taxon>Basidiomycota</taxon>
        <taxon>Agaricomycotina</taxon>
        <taxon>Agaricomycetes</taxon>
        <taxon>Agaricomycetidae</taxon>
        <taxon>Agaricales</taxon>
        <taxon>Marasmiineae</taxon>
        <taxon>Marasmiaceae</taxon>
        <taxon>Tetrapyrgos</taxon>
    </lineage>
</organism>
<evidence type="ECO:0000313" key="1">
    <source>
        <dbReference type="EMBL" id="KAF5371702.1"/>
    </source>
</evidence>
<accession>A0A8H5GVI7</accession>
<proteinExistence type="predicted"/>
<gene>
    <name evidence="1" type="ORF">D9758_003532</name>
</gene>
<dbReference type="OrthoDB" id="3100427at2759"/>
<keyword evidence="2" id="KW-1185">Reference proteome</keyword>
<reference evidence="1 2" key="1">
    <citation type="journal article" date="2020" name="ISME J.">
        <title>Uncovering the hidden diversity of litter-decomposition mechanisms in mushroom-forming fungi.</title>
        <authorList>
            <person name="Floudas D."/>
            <person name="Bentzer J."/>
            <person name="Ahren D."/>
            <person name="Johansson T."/>
            <person name="Persson P."/>
            <person name="Tunlid A."/>
        </authorList>
    </citation>
    <scope>NUCLEOTIDE SEQUENCE [LARGE SCALE GENOMIC DNA]</scope>
    <source>
        <strain evidence="1 2">CBS 291.85</strain>
    </source>
</reference>
<evidence type="ECO:0000313" key="2">
    <source>
        <dbReference type="Proteomes" id="UP000559256"/>
    </source>
</evidence>
<dbReference type="EMBL" id="JAACJM010000007">
    <property type="protein sequence ID" value="KAF5371702.1"/>
    <property type="molecule type" value="Genomic_DNA"/>
</dbReference>
<sequence length="92" mass="10508">MASFARLLELPSPVHDLTDDCSLDTQRALAAAWRVGANYLSWVANADTPADTAKRIRRLHPPHHLLRVYQNARRANRRGHQPAVGRYRITRE</sequence>
<dbReference type="Proteomes" id="UP000559256">
    <property type="component" value="Unassembled WGS sequence"/>
</dbReference>
<protein>
    <submittedName>
        <fullName evidence="1">Uncharacterized protein</fullName>
    </submittedName>
</protein>
<dbReference type="AlphaFoldDB" id="A0A8H5GVI7"/>
<comment type="caution">
    <text evidence="1">The sequence shown here is derived from an EMBL/GenBank/DDBJ whole genome shotgun (WGS) entry which is preliminary data.</text>
</comment>
<name>A0A8H5GVI7_9AGAR</name>